<dbReference type="GO" id="GO:0006355">
    <property type="term" value="P:regulation of DNA-templated transcription"/>
    <property type="evidence" value="ECO:0007669"/>
    <property type="project" value="InterPro"/>
</dbReference>
<evidence type="ECO:0000256" key="5">
    <source>
        <dbReference type="ARBA" id="ARBA00023163"/>
    </source>
</evidence>
<gene>
    <name evidence="10" type="primary">copR</name>
    <name evidence="10" type="ORF">WPS_28190</name>
</gene>
<sequence>MKLLVIEDDPSLADVLRRGLAESGHVVDVERDGSAGERVALDGTYDAILLDVMLPGKDGLAVARALRDGGIHTPILMLTARDTVDEIVTGLDAGADDYLRKPFVFDELEARLRSITRRDPVPARDALQVDDVVMDLRTRIVARGGRRIALSARETAFLEYLMRNAGRVVTRPMLEDALWERDRETESNVIEVYIRRLRRKLSPEDEPQLIHTVRGAGYRFGTAP</sequence>
<dbReference type="Proteomes" id="UP001317532">
    <property type="component" value="Chromosome"/>
</dbReference>
<evidence type="ECO:0000256" key="7">
    <source>
        <dbReference type="PROSITE-ProRule" id="PRU01091"/>
    </source>
</evidence>
<evidence type="ECO:0000256" key="4">
    <source>
        <dbReference type="ARBA" id="ARBA00023125"/>
    </source>
</evidence>
<reference evidence="10 11" key="1">
    <citation type="journal article" date="2022" name="ISME Commun">
        <title>Vulcanimicrobium alpinus gen. nov. sp. nov., the first cultivated representative of the candidate phylum 'Eremiobacterota', is a metabolically versatile aerobic anoxygenic phototroph.</title>
        <authorList>
            <person name="Yabe S."/>
            <person name="Muto K."/>
            <person name="Abe K."/>
            <person name="Yokota A."/>
            <person name="Staudigel H."/>
            <person name="Tebo B.M."/>
        </authorList>
    </citation>
    <scope>NUCLEOTIDE SEQUENCE [LARGE SCALE GENOMIC DNA]</scope>
    <source>
        <strain evidence="10 11">WC8-2</strain>
    </source>
</reference>
<keyword evidence="4 7" id="KW-0238">DNA-binding</keyword>
<dbReference type="CDD" id="cd00383">
    <property type="entry name" value="trans_reg_C"/>
    <property type="match status" value="1"/>
</dbReference>
<evidence type="ECO:0000256" key="2">
    <source>
        <dbReference type="ARBA" id="ARBA00023012"/>
    </source>
</evidence>
<evidence type="ECO:0000256" key="1">
    <source>
        <dbReference type="ARBA" id="ARBA00022553"/>
    </source>
</evidence>
<evidence type="ECO:0000256" key="6">
    <source>
        <dbReference type="PROSITE-ProRule" id="PRU00169"/>
    </source>
</evidence>
<evidence type="ECO:0000256" key="3">
    <source>
        <dbReference type="ARBA" id="ARBA00023015"/>
    </source>
</evidence>
<dbReference type="InterPro" id="IPR011006">
    <property type="entry name" value="CheY-like_superfamily"/>
</dbReference>
<dbReference type="Pfam" id="PF00072">
    <property type="entry name" value="Response_reg"/>
    <property type="match status" value="1"/>
</dbReference>
<dbReference type="Gene3D" id="6.10.250.690">
    <property type="match status" value="1"/>
</dbReference>
<keyword evidence="11" id="KW-1185">Reference proteome</keyword>
<accession>A0AAN2CB32</accession>
<dbReference type="PANTHER" id="PTHR48111:SF22">
    <property type="entry name" value="REGULATOR OF RPOS"/>
    <property type="match status" value="1"/>
</dbReference>
<dbReference type="SUPFAM" id="SSF52172">
    <property type="entry name" value="CheY-like"/>
    <property type="match status" value="1"/>
</dbReference>
<dbReference type="GO" id="GO:0005829">
    <property type="term" value="C:cytosol"/>
    <property type="evidence" value="ECO:0007669"/>
    <property type="project" value="TreeGrafter"/>
</dbReference>
<evidence type="ECO:0000313" key="10">
    <source>
        <dbReference type="EMBL" id="BDE07543.1"/>
    </source>
</evidence>
<keyword evidence="5" id="KW-0804">Transcription</keyword>
<proteinExistence type="predicted"/>
<dbReference type="GO" id="GO:0032993">
    <property type="term" value="C:protein-DNA complex"/>
    <property type="evidence" value="ECO:0007669"/>
    <property type="project" value="TreeGrafter"/>
</dbReference>
<keyword evidence="2" id="KW-0902">Two-component regulatory system</keyword>
<evidence type="ECO:0000259" key="8">
    <source>
        <dbReference type="PROSITE" id="PS50110"/>
    </source>
</evidence>
<dbReference type="SMART" id="SM00862">
    <property type="entry name" value="Trans_reg_C"/>
    <property type="match status" value="1"/>
</dbReference>
<protein>
    <submittedName>
        <fullName evidence="10">DNA-binding response regulator</fullName>
    </submittedName>
</protein>
<dbReference type="InterPro" id="IPR001789">
    <property type="entry name" value="Sig_transdc_resp-reg_receiver"/>
</dbReference>
<dbReference type="InterPro" id="IPR001867">
    <property type="entry name" value="OmpR/PhoB-type_DNA-bd"/>
</dbReference>
<dbReference type="AlphaFoldDB" id="A0AAN2CB32"/>
<dbReference type="PANTHER" id="PTHR48111">
    <property type="entry name" value="REGULATOR OF RPOS"/>
    <property type="match status" value="1"/>
</dbReference>
<evidence type="ECO:0000259" key="9">
    <source>
        <dbReference type="PROSITE" id="PS51755"/>
    </source>
</evidence>
<dbReference type="PROSITE" id="PS51755">
    <property type="entry name" value="OMPR_PHOB"/>
    <property type="match status" value="1"/>
</dbReference>
<dbReference type="InterPro" id="IPR039420">
    <property type="entry name" value="WalR-like"/>
</dbReference>
<evidence type="ECO:0000313" key="11">
    <source>
        <dbReference type="Proteomes" id="UP001317532"/>
    </source>
</evidence>
<dbReference type="SMART" id="SM00448">
    <property type="entry name" value="REC"/>
    <property type="match status" value="1"/>
</dbReference>
<keyword evidence="1 6" id="KW-0597">Phosphoprotein</keyword>
<dbReference type="RefSeq" id="WP_317995125.1">
    <property type="nucleotide sequence ID" value="NZ_AP025523.1"/>
</dbReference>
<feature type="DNA-binding region" description="OmpR/PhoB-type" evidence="7">
    <location>
        <begin position="124"/>
        <end position="222"/>
    </location>
</feature>
<feature type="domain" description="Response regulatory" evidence="8">
    <location>
        <begin position="2"/>
        <end position="116"/>
    </location>
</feature>
<feature type="domain" description="OmpR/PhoB-type" evidence="9">
    <location>
        <begin position="124"/>
        <end position="222"/>
    </location>
</feature>
<dbReference type="CDD" id="cd19935">
    <property type="entry name" value="REC_OmpR_CusR-like"/>
    <property type="match status" value="1"/>
</dbReference>
<dbReference type="Gene3D" id="1.10.10.10">
    <property type="entry name" value="Winged helix-like DNA-binding domain superfamily/Winged helix DNA-binding domain"/>
    <property type="match status" value="1"/>
</dbReference>
<dbReference type="InterPro" id="IPR036388">
    <property type="entry name" value="WH-like_DNA-bd_sf"/>
</dbReference>
<dbReference type="GO" id="GO:0000976">
    <property type="term" value="F:transcription cis-regulatory region binding"/>
    <property type="evidence" value="ECO:0007669"/>
    <property type="project" value="TreeGrafter"/>
</dbReference>
<dbReference type="FunFam" id="1.10.10.10:FF:000005">
    <property type="entry name" value="Two-component system response regulator"/>
    <property type="match status" value="1"/>
</dbReference>
<name>A0AAN2CB32_UNVUL</name>
<dbReference type="Gene3D" id="3.40.50.2300">
    <property type="match status" value="1"/>
</dbReference>
<organism evidence="10 11">
    <name type="scientific">Vulcanimicrobium alpinum</name>
    <dbReference type="NCBI Taxonomy" id="3016050"/>
    <lineage>
        <taxon>Bacteria</taxon>
        <taxon>Bacillati</taxon>
        <taxon>Vulcanimicrobiota</taxon>
        <taxon>Vulcanimicrobiia</taxon>
        <taxon>Vulcanimicrobiales</taxon>
        <taxon>Vulcanimicrobiaceae</taxon>
        <taxon>Vulcanimicrobium</taxon>
    </lineage>
</organism>
<dbReference type="PROSITE" id="PS50110">
    <property type="entry name" value="RESPONSE_REGULATORY"/>
    <property type="match status" value="1"/>
</dbReference>
<dbReference type="FunFam" id="3.40.50.2300:FF:000002">
    <property type="entry name" value="DNA-binding response regulator PhoP"/>
    <property type="match status" value="1"/>
</dbReference>
<dbReference type="KEGG" id="vab:WPS_28190"/>
<feature type="modified residue" description="4-aspartylphosphate" evidence="6">
    <location>
        <position position="51"/>
    </location>
</feature>
<dbReference type="EMBL" id="AP025523">
    <property type="protein sequence ID" value="BDE07543.1"/>
    <property type="molecule type" value="Genomic_DNA"/>
</dbReference>
<keyword evidence="3" id="KW-0805">Transcription regulation</keyword>
<dbReference type="GO" id="GO:0000156">
    <property type="term" value="F:phosphorelay response regulator activity"/>
    <property type="evidence" value="ECO:0007669"/>
    <property type="project" value="TreeGrafter"/>
</dbReference>
<dbReference type="Pfam" id="PF00486">
    <property type="entry name" value="Trans_reg_C"/>
    <property type="match status" value="1"/>
</dbReference>